<feature type="domain" description="Transcription regulator PadR N-terminal" evidence="1">
    <location>
        <begin position="8"/>
        <end position="81"/>
    </location>
</feature>
<evidence type="ECO:0000313" key="3">
    <source>
        <dbReference type="EMBL" id="MBC3889314.1"/>
    </source>
</evidence>
<dbReference type="PANTHER" id="PTHR43252">
    <property type="entry name" value="TRANSCRIPTIONAL REGULATOR YQJI"/>
    <property type="match status" value="1"/>
</dbReference>
<sequence>MRTLKYALLGLIDRGPITGYDISKEFEKRIMANFWHAKHSQVYPELKRLFDENLITVELIIQGEKMEKKLYTITTEGHAEFVEWLLRDEPLGVTPKDVFRLRTFFSDFISASDYEQHLHSQLGKHNFKKGYLESSMTKSYDSIPQYGSKEFGDYAVLLGAIMREDSYIAWLKVCLDAVSHQN</sequence>
<dbReference type="Gene3D" id="1.10.10.10">
    <property type="entry name" value="Winged helix-like DNA-binding domain superfamily/Winged helix DNA-binding domain"/>
    <property type="match status" value="1"/>
</dbReference>
<reference evidence="3" key="2">
    <citation type="submission" date="2020-10" db="EMBL/GenBank/DDBJ databases">
        <title>Comparative genomics of the Acetobacterium genus.</title>
        <authorList>
            <person name="Marshall C."/>
            <person name="May H."/>
            <person name="Norman S."/>
        </authorList>
    </citation>
    <scope>NUCLEOTIDE SEQUENCE</scope>
    <source>
        <strain evidence="3">DER-2019</strain>
    </source>
</reference>
<dbReference type="Pfam" id="PF10400">
    <property type="entry name" value="Vir_act_alpha_C"/>
    <property type="match status" value="1"/>
</dbReference>
<dbReference type="Proteomes" id="UP000616595">
    <property type="component" value="Unassembled WGS sequence"/>
</dbReference>
<dbReference type="Pfam" id="PF03551">
    <property type="entry name" value="PadR"/>
    <property type="match status" value="1"/>
</dbReference>
<name>A0A923HZ75_9FIRM</name>
<dbReference type="InterPro" id="IPR018309">
    <property type="entry name" value="Tscrpt_reg_PadR_C"/>
</dbReference>
<dbReference type="InterPro" id="IPR005149">
    <property type="entry name" value="Tscrpt_reg_PadR_N"/>
</dbReference>
<dbReference type="Gene3D" id="6.10.140.190">
    <property type="match status" value="1"/>
</dbReference>
<feature type="domain" description="Transcription regulator PadR C-terminal" evidence="2">
    <location>
        <begin position="96"/>
        <end position="177"/>
    </location>
</feature>
<dbReference type="EMBL" id="WJBD01000017">
    <property type="protein sequence ID" value="MBC3889314.1"/>
    <property type="molecule type" value="Genomic_DNA"/>
</dbReference>
<dbReference type="AlphaFoldDB" id="A0A923HZ75"/>
<dbReference type="SUPFAM" id="SSF46785">
    <property type="entry name" value="Winged helix' DNA-binding domain"/>
    <property type="match status" value="1"/>
</dbReference>
<reference evidence="3" key="1">
    <citation type="submission" date="2019-10" db="EMBL/GenBank/DDBJ databases">
        <authorList>
            <person name="Ross D.E."/>
            <person name="Gulliver D."/>
        </authorList>
    </citation>
    <scope>NUCLEOTIDE SEQUENCE</scope>
    <source>
        <strain evidence="3">DER-2019</strain>
    </source>
</reference>
<accession>A0A923HZ75</accession>
<dbReference type="OrthoDB" id="8595425at2"/>
<evidence type="ECO:0000259" key="2">
    <source>
        <dbReference type="Pfam" id="PF10400"/>
    </source>
</evidence>
<dbReference type="InterPro" id="IPR036390">
    <property type="entry name" value="WH_DNA-bd_sf"/>
</dbReference>
<evidence type="ECO:0000259" key="1">
    <source>
        <dbReference type="Pfam" id="PF03551"/>
    </source>
</evidence>
<gene>
    <name evidence="3" type="ORF">GH810_13420</name>
</gene>
<protein>
    <submittedName>
        <fullName evidence="3">PadR family transcriptional regulator</fullName>
    </submittedName>
</protein>
<comment type="caution">
    <text evidence="3">The sequence shown here is derived from an EMBL/GenBank/DDBJ whole genome shotgun (WGS) entry which is preliminary data.</text>
</comment>
<keyword evidence="4" id="KW-1185">Reference proteome</keyword>
<dbReference type="PANTHER" id="PTHR43252:SF6">
    <property type="entry name" value="NEGATIVE TRANSCRIPTION REGULATOR PADR"/>
    <property type="match status" value="1"/>
</dbReference>
<dbReference type="RefSeq" id="WP_148566920.1">
    <property type="nucleotide sequence ID" value="NZ_RXYA01000006.1"/>
</dbReference>
<organism evidence="3 4">
    <name type="scientific">Acetobacterium paludosum</name>
    <dbReference type="NCBI Taxonomy" id="52693"/>
    <lineage>
        <taxon>Bacteria</taxon>
        <taxon>Bacillati</taxon>
        <taxon>Bacillota</taxon>
        <taxon>Clostridia</taxon>
        <taxon>Eubacteriales</taxon>
        <taxon>Eubacteriaceae</taxon>
        <taxon>Acetobacterium</taxon>
    </lineage>
</organism>
<proteinExistence type="predicted"/>
<evidence type="ECO:0000313" key="4">
    <source>
        <dbReference type="Proteomes" id="UP000616595"/>
    </source>
</evidence>
<dbReference type="InterPro" id="IPR036388">
    <property type="entry name" value="WH-like_DNA-bd_sf"/>
</dbReference>